<feature type="region of interest" description="Disordered" evidence="1">
    <location>
        <begin position="260"/>
        <end position="282"/>
    </location>
</feature>
<sequence length="282" mass="32151">MKSTLLALAALACSLSATASITSSQSMDQFCADRASIKSVKELTQTSENLMGFANRGGIGNGGVCWWHSRMQRNALYLTIYKPGERRPTTEQAKVIVEKIRAGKDVVVIPGFDNFNEFSLTYRSVIQRELDKWQKGDGVLRFNWVIGLKGSSTVDADKMKDMMDELYDYVEVKGNIAYEKLQIKGIVAHAWLVVNMKKVGNGYDLQVLDSNYQNQTQLYQYRRGMTSFNHYFYGNFVPYLERKGEMTKLKNVILKKCNPEEYNDHKGDEQEDENVESRLAKN</sequence>
<keyword evidence="4" id="KW-1185">Reference proteome</keyword>
<feature type="chain" id="PRO_5047141314" evidence="2">
    <location>
        <begin position="20"/>
        <end position="282"/>
    </location>
</feature>
<evidence type="ECO:0000313" key="3">
    <source>
        <dbReference type="EMBL" id="MEA9356676.1"/>
    </source>
</evidence>
<feature type="signal peptide" evidence="2">
    <location>
        <begin position="1"/>
        <end position="19"/>
    </location>
</feature>
<protein>
    <submittedName>
        <fullName evidence="3">Uncharacterized protein</fullName>
    </submittedName>
</protein>
<evidence type="ECO:0000256" key="1">
    <source>
        <dbReference type="SAM" id="MobiDB-lite"/>
    </source>
</evidence>
<keyword evidence="2" id="KW-0732">Signal</keyword>
<organism evidence="3 4">
    <name type="scientific">Bacteriovorax antarcticus</name>
    <dbReference type="NCBI Taxonomy" id="3088717"/>
    <lineage>
        <taxon>Bacteria</taxon>
        <taxon>Pseudomonadati</taxon>
        <taxon>Bdellovibrionota</taxon>
        <taxon>Bacteriovoracia</taxon>
        <taxon>Bacteriovoracales</taxon>
        <taxon>Bacteriovoracaceae</taxon>
        <taxon>Bacteriovorax</taxon>
    </lineage>
</organism>
<dbReference type="Proteomes" id="UP001302274">
    <property type="component" value="Unassembled WGS sequence"/>
</dbReference>
<gene>
    <name evidence="3" type="ORF">SHI21_10690</name>
</gene>
<dbReference type="EMBL" id="JAYGJQ010000002">
    <property type="protein sequence ID" value="MEA9356676.1"/>
    <property type="molecule type" value="Genomic_DNA"/>
</dbReference>
<evidence type="ECO:0000313" key="4">
    <source>
        <dbReference type="Proteomes" id="UP001302274"/>
    </source>
</evidence>
<comment type="caution">
    <text evidence="3">The sequence shown here is derived from an EMBL/GenBank/DDBJ whole genome shotgun (WGS) entry which is preliminary data.</text>
</comment>
<dbReference type="RefSeq" id="WP_323576508.1">
    <property type="nucleotide sequence ID" value="NZ_JAYGJQ010000002.1"/>
</dbReference>
<accession>A0ABU5VUE6</accession>
<evidence type="ECO:0000256" key="2">
    <source>
        <dbReference type="SAM" id="SignalP"/>
    </source>
</evidence>
<name>A0ABU5VUE6_9BACT</name>
<proteinExistence type="predicted"/>
<reference evidence="3 4" key="1">
    <citation type="submission" date="2023-11" db="EMBL/GenBank/DDBJ databases">
        <title>A Novel Polar Bacteriovorax (B. antarcticus) Isolated from the Biocrust in Antarctica.</title>
        <authorList>
            <person name="Mun W."/>
            <person name="Choi S.Y."/>
            <person name="Mitchell R.J."/>
        </authorList>
    </citation>
    <scope>NUCLEOTIDE SEQUENCE [LARGE SCALE GENOMIC DNA]</scope>
    <source>
        <strain evidence="3 4">PP10</strain>
    </source>
</reference>